<dbReference type="EMBL" id="CP101740">
    <property type="protein sequence ID" value="UUL82415.1"/>
    <property type="molecule type" value="Genomic_DNA"/>
</dbReference>
<evidence type="ECO:0000256" key="3">
    <source>
        <dbReference type="RuleBase" id="RU003939"/>
    </source>
</evidence>
<dbReference type="PANTHER" id="PTHR33175">
    <property type="entry name" value="DNA-BINDING PROTEIN HU"/>
    <property type="match status" value="1"/>
</dbReference>
<dbReference type="InterPro" id="IPR000119">
    <property type="entry name" value="Hist_DNA-bd"/>
</dbReference>
<keyword evidence="2" id="KW-0238">DNA-binding</keyword>
<evidence type="ECO:0000313" key="4">
    <source>
        <dbReference type="EMBL" id="UUL82415.1"/>
    </source>
</evidence>
<protein>
    <submittedName>
        <fullName evidence="4">Integration host factor subunit beta</fullName>
    </submittedName>
</protein>
<comment type="similarity">
    <text evidence="1 3">Belongs to the bacterial histone-like protein family.</text>
</comment>
<proteinExistence type="inferred from homology"/>
<organism evidence="4 5">
    <name type="scientific">Sphingomonas qomolangmaensis</name>
    <dbReference type="NCBI Taxonomy" id="2918765"/>
    <lineage>
        <taxon>Bacteria</taxon>
        <taxon>Pseudomonadati</taxon>
        <taxon>Pseudomonadota</taxon>
        <taxon>Alphaproteobacteria</taxon>
        <taxon>Sphingomonadales</taxon>
        <taxon>Sphingomonadaceae</taxon>
        <taxon>Sphingomonas</taxon>
    </lineage>
</organism>
<accession>A0ABY5L640</accession>
<gene>
    <name evidence="4" type="ORF">NMP03_14775</name>
</gene>
<reference evidence="4" key="1">
    <citation type="submission" date="2022-07" db="EMBL/GenBank/DDBJ databases">
        <title>Sphingomonas sp. nov., a novel bacterium isolated from the north slope of the Mount Everest.</title>
        <authorList>
            <person name="Cui X."/>
            <person name="Liu Y."/>
        </authorList>
    </citation>
    <scope>NUCLEOTIDE SEQUENCE</scope>
    <source>
        <strain evidence="4">S5-59</strain>
    </source>
</reference>
<name>A0ABY5L640_9SPHN</name>
<dbReference type="RefSeq" id="WP_256506242.1">
    <property type="nucleotide sequence ID" value="NZ_CP101740.1"/>
</dbReference>
<dbReference type="CDD" id="cd13836">
    <property type="entry name" value="IHF_B"/>
    <property type="match status" value="1"/>
</dbReference>
<keyword evidence="5" id="KW-1185">Reference proteome</keyword>
<dbReference type="PANTHER" id="PTHR33175:SF5">
    <property type="entry name" value="INTEGRATION HOST FACTOR SUBUNIT BETA"/>
    <property type="match status" value="1"/>
</dbReference>
<evidence type="ECO:0000256" key="2">
    <source>
        <dbReference type="ARBA" id="ARBA00023125"/>
    </source>
</evidence>
<evidence type="ECO:0000256" key="1">
    <source>
        <dbReference type="ARBA" id="ARBA00010529"/>
    </source>
</evidence>
<dbReference type="PRINTS" id="PR01727">
    <property type="entry name" value="DNABINDINGHU"/>
</dbReference>
<dbReference type="SMART" id="SM00411">
    <property type="entry name" value="BHL"/>
    <property type="match status" value="1"/>
</dbReference>
<sequence>MVRSDLVLAIARDNPDLTIRDAQKVVDVFFDQIVLALAGDGRVEVRGFGTFVTRSRAARAGRDPRTGKTVSVCAKRVPVYKPSKEWKARLSGLIGQFAPTETRRWRKPRATSG</sequence>
<dbReference type="Proteomes" id="UP001058533">
    <property type="component" value="Chromosome"/>
</dbReference>
<evidence type="ECO:0000313" key="5">
    <source>
        <dbReference type="Proteomes" id="UP001058533"/>
    </source>
</evidence>
<dbReference type="Pfam" id="PF00216">
    <property type="entry name" value="Bac_DNA_binding"/>
    <property type="match status" value="1"/>
</dbReference>
<dbReference type="SUPFAM" id="SSF47729">
    <property type="entry name" value="IHF-like DNA-binding proteins"/>
    <property type="match status" value="1"/>
</dbReference>
<dbReference type="Gene3D" id="4.10.520.10">
    <property type="entry name" value="IHF-like DNA-binding proteins"/>
    <property type="match status" value="1"/>
</dbReference>
<dbReference type="InterPro" id="IPR010992">
    <property type="entry name" value="IHF-like_DNA-bd_dom_sf"/>
</dbReference>